<proteinExistence type="predicted"/>
<keyword evidence="3" id="KW-1185">Reference proteome</keyword>
<evidence type="ECO:0008006" key="4">
    <source>
        <dbReference type="Google" id="ProtNLM"/>
    </source>
</evidence>
<reference evidence="2 3" key="1">
    <citation type="submission" date="2023-08" db="EMBL/GenBank/DDBJ databases">
        <title>A Necator americanus chromosomal reference genome.</title>
        <authorList>
            <person name="Ilik V."/>
            <person name="Petrzelkova K.J."/>
            <person name="Pardy F."/>
            <person name="Fuh T."/>
            <person name="Niatou-Singa F.S."/>
            <person name="Gouil Q."/>
            <person name="Baker L."/>
            <person name="Ritchie M.E."/>
            <person name="Jex A.R."/>
            <person name="Gazzola D."/>
            <person name="Li H."/>
            <person name="Toshio Fujiwara R."/>
            <person name="Zhan B."/>
            <person name="Aroian R.V."/>
            <person name="Pafco B."/>
            <person name="Schwarz E.M."/>
        </authorList>
    </citation>
    <scope>NUCLEOTIDE SEQUENCE [LARGE SCALE GENOMIC DNA]</scope>
    <source>
        <strain evidence="2 3">Aroian</strain>
        <tissue evidence="2">Whole animal</tissue>
    </source>
</reference>
<organism evidence="2 3">
    <name type="scientific">Necator americanus</name>
    <name type="common">Human hookworm</name>
    <dbReference type="NCBI Taxonomy" id="51031"/>
    <lineage>
        <taxon>Eukaryota</taxon>
        <taxon>Metazoa</taxon>
        <taxon>Ecdysozoa</taxon>
        <taxon>Nematoda</taxon>
        <taxon>Chromadorea</taxon>
        <taxon>Rhabditida</taxon>
        <taxon>Rhabditina</taxon>
        <taxon>Rhabditomorpha</taxon>
        <taxon>Strongyloidea</taxon>
        <taxon>Ancylostomatidae</taxon>
        <taxon>Bunostominae</taxon>
        <taxon>Necator</taxon>
    </lineage>
</organism>
<sequence>MLRSCTVRFSLCLCWVFAENTEAGRSQVTGHRFVAVLIYSDTFRQIENWRKVAVCLISRLRLLVLPAVQVTGIIADFSAGKASYFGNKRD</sequence>
<feature type="chain" id="PRO_5046539090" description="Secreted protein" evidence="1">
    <location>
        <begin position="24"/>
        <end position="90"/>
    </location>
</feature>
<accession>A0ABR1BWK9</accession>
<dbReference type="Proteomes" id="UP001303046">
    <property type="component" value="Unassembled WGS sequence"/>
</dbReference>
<protein>
    <recommendedName>
        <fullName evidence="4">Secreted protein</fullName>
    </recommendedName>
</protein>
<comment type="caution">
    <text evidence="2">The sequence shown here is derived from an EMBL/GenBank/DDBJ whole genome shotgun (WGS) entry which is preliminary data.</text>
</comment>
<dbReference type="EMBL" id="JAVFWL010000001">
    <property type="protein sequence ID" value="KAK6730734.1"/>
    <property type="molecule type" value="Genomic_DNA"/>
</dbReference>
<evidence type="ECO:0000313" key="3">
    <source>
        <dbReference type="Proteomes" id="UP001303046"/>
    </source>
</evidence>
<gene>
    <name evidence="2" type="primary">Necator_chrI.g3423</name>
    <name evidence="2" type="ORF">RB195_007294</name>
</gene>
<evidence type="ECO:0000313" key="2">
    <source>
        <dbReference type="EMBL" id="KAK6730734.1"/>
    </source>
</evidence>
<feature type="signal peptide" evidence="1">
    <location>
        <begin position="1"/>
        <end position="23"/>
    </location>
</feature>
<keyword evidence="1" id="KW-0732">Signal</keyword>
<evidence type="ECO:0000256" key="1">
    <source>
        <dbReference type="SAM" id="SignalP"/>
    </source>
</evidence>
<name>A0ABR1BWK9_NECAM</name>